<dbReference type="InterPro" id="IPR006143">
    <property type="entry name" value="RND_pump_MFP"/>
</dbReference>
<feature type="domain" description="Multidrug resistance protein MdtA-like C-terminal permuted SH3" evidence="6">
    <location>
        <begin position="282"/>
        <end position="327"/>
    </location>
</feature>
<dbReference type="EMBL" id="BHWB01000007">
    <property type="protein sequence ID" value="GCB35593.1"/>
    <property type="molecule type" value="Genomic_DNA"/>
</dbReference>
<evidence type="ECO:0000313" key="7">
    <source>
        <dbReference type="EMBL" id="GCB35593.1"/>
    </source>
</evidence>
<dbReference type="RefSeq" id="WP_235016809.1">
    <property type="nucleotide sequence ID" value="NZ_BHWB01000007.1"/>
</dbReference>
<dbReference type="GO" id="GO:0015562">
    <property type="term" value="F:efflux transmembrane transporter activity"/>
    <property type="evidence" value="ECO:0007669"/>
    <property type="project" value="TreeGrafter"/>
</dbReference>
<dbReference type="InterPro" id="IPR058625">
    <property type="entry name" value="MdtA-like_BSH"/>
</dbReference>
<dbReference type="NCBIfam" id="TIGR01730">
    <property type="entry name" value="RND_mfp"/>
    <property type="match status" value="1"/>
</dbReference>
<evidence type="ECO:0000259" key="5">
    <source>
        <dbReference type="Pfam" id="PF25917"/>
    </source>
</evidence>
<reference evidence="7 8" key="1">
    <citation type="submission" date="2018-10" db="EMBL/GenBank/DDBJ databases">
        <title>Draft Genome Sequence of Bacteroides sp. KCTC 15687.</title>
        <authorList>
            <person name="Yu S.Y."/>
            <person name="Kim J.S."/>
            <person name="Oh B.S."/>
            <person name="Park S.H."/>
            <person name="Kang S.W."/>
            <person name="Park J.E."/>
            <person name="Choi S.H."/>
            <person name="Han K.I."/>
            <person name="Lee K.C."/>
            <person name="Eom M.K."/>
            <person name="Suh M.K."/>
            <person name="Lee D.H."/>
            <person name="Yoon H."/>
            <person name="Kim B."/>
            <person name="Yang S.J."/>
            <person name="Lee J.S."/>
            <person name="Lee J.H."/>
        </authorList>
    </citation>
    <scope>NUCLEOTIDE SEQUENCE [LARGE SCALE GENOMIC DNA]</scope>
    <source>
        <strain evidence="7 8">KCTC 15687</strain>
    </source>
</reference>
<keyword evidence="4" id="KW-0175">Coiled coil</keyword>
<evidence type="ECO:0000256" key="4">
    <source>
        <dbReference type="SAM" id="Coils"/>
    </source>
</evidence>
<accession>A0A401LVN6</accession>
<organism evidence="7 8">
    <name type="scientific">Bacteroides faecalis</name>
    <dbReference type="NCBI Taxonomy" id="2447885"/>
    <lineage>
        <taxon>Bacteria</taxon>
        <taxon>Pseudomonadati</taxon>
        <taxon>Bacteroidota</taxon>
        <taxon>Bacteroidia</taxon>
        <taxon>Bacteroidales</taxon>
        <taxon>Bacteroidaceae</taxon>
        <taxon>Bacteroides</taxon>
    </lineage>
</organism>
<evidence type="ECO:0000259" key="6">
    <source>
        <dbReference type="Pfam" id="PF25967"/>
    </source>
</evidence>
<protein>
    <submittedName>
        <fullName evidence="7">RND transporter</fullName>
    </submittedName>
</protein>
<dbReference type="PANTHER" id="PTHR30469">
    <property type="entry name" value="MULTIDRUG RESISTANCE PROTEIN MDTA"/>
    <property type="match status" value="1"/>
</dbReference>
<dbReference type="AlphaFoldDB" id="A0A401LVN6"/>
<dbReference type="Pfam" id="PF25917">
    <property type="entry name" value="BSH_RND"/>
    <property type="match status" value="1"/>
</dbReference>
<comment type="caution">
    <text evidence="7">The sequence shown here is derived from an EMBL/GenBank/DDBJ whole genome shotgun (WGS) entry which is preliminary data.</text>
</comment>
<feature type="domain" description="Multidrug resistance protein MdtA-like barrel-sandwich hybrid" evidence="5">
    <location>
        <begin position="57"/>
        <end position="180"/>
    </location>
</feature>
<dbReference type="Pfam" id="PF25967">
    <property type="entry name" value="RND-MFP_C"/>
    <property type="match status" value="1"/>
</dbReference>
<evidence type="ECO:0000313" key="8">
    <source>
        <dbReference type="Proteomes" id="UP000288079"/>
    </source>
</evidence>
<evidence type="ECO:0000256" key="2">
    <source>
        <dbReference type="ARBA" id="ARBA00009477"/>
    </source>
</evidence>
<dbReference type="Proteomes" id="UP000288079">
    <property type="component" value="Unassembled WGS sequence"/>
</dbReference>
<comment type="similarity">
    <text evidence="2">Belongs to the membrane fusion protein (MFP) (TC 8.A.1) family.</text>
</comment>
<name>A0A401LVN6_9BACE</name>
<dbReference type="SUPFAM" id="SSF111369">
    <property type="entry name" value="HlyD-like secretion proteins"/>
    <property type="match status" value="1"/>
</dbReference>
<sequence length="353" mass="39238">MNVKRWFMPAMILLLAACNTNKEEKFVRSVKLVQPVALGNVSYKSLSGTVKESREISLGFKTGGQIDKILVKEGDFVRQGQTIAMLDQEDYQLGVDAYQIQYDQMKNEVERMKQLYEAKSLNGNDYEKAMAGLEQLRVQLQINKNKLEYTTLKAPVSGYIQTVNYEKAEMVQAGSPIVNLLDVSKIEVEVDIPASLYMQQDKFSGFSCTSSLSPNVSYPLTLISINPKASSTQLYKMLLSLTDNHSTKLTAGMNVVVNISLTDAQPDASRFTLPVNSIFSEQEKSYVWVLENDSTVSKREIKLQGIDTTGKAIITQGIQGNEQIIKAGVHSLTENEKVHVLPESDKTNVGGLF</sequence>
<dbReference type="Gene3D" id="2.40.420.20">
    <property type="match status" value="1"/>
</dbReference>
<evidence type="ECO:0000256" key="3">
    <source>
        <dbReference type="ARBA" id="ARBA00022448"/>
    </source>
</evidence>
<keyword evidence="3" id="KW-0813">Transport</keyword>
<dbReference type="PROSITE" id="PS51257">
    <property type="entry name" value="PROKAR_LIPOPROTEIN"/>
    <property type="match status" value="1"/>
</dbReference>
<keyword evidence="8" id="KW-1185">Reference proteome</keyword>
<evidence type="ECO:0000256" key="1">
    <source>
        <dbReference type="ARBA" id="ARBA00004196"/>
    </source>
</evidence>
<dbReference type="InterPro" id="IPR058627">
    <property type="entry name" value="MdtA-like_C"/>
</dbReference>
<comment type="subcellular location">
    <subcellularLocation>
        <location evidence="1">Cell envelope</location>
    </subcellularLocation>
</comment>
<gene>
    <name evidence="7" type="ORF">KGMB02408_25380</name>
</gene>
<dbReference type="Gene3D" id="2.40.50.100">
    <property type="match status" value="1"/>
</dbReference>
<feature type="coiled-coil region" evidence="4">
    <location>
        <begin position="95"/>
        <end position="122"/>
    </location>
</feature>
<dbReference type="GO" id="GO:1990281">
    <property type="term" value="C:efflux pump complex"/>
    <property type="evidence" value="ECO:0007669"/>
    <property type="project" value="TreeGrafter"/>
</dbReference>
<dbReference type="PANTHER" id="PTHR30469:SF15">
    <property type="entry name" value="HLYD FAMILY OF SECRETION PROTEINS"/>
    <property type="match status" value="1"/>
</dbReference>
<proteinExistence type="inferred from homology"/>